<evidence type="ECO:0000313" key="2">
    <source>
        <dbReference type="Proteomes" id="UP001470809"/>
    </source>
</evidence>
<reference evidence="1 2" key="2">
    <citation type="submission" date="2024-08" db="EMBL/GenBank/DDBJ databases">
        <title>Phylogenomic analyses of a clade within the roseobacter group suggest taxonomic reassignments of species of the genera Aestuariivita, Citreicella, Loktanella, Nautella, Pelagibaca, Ruegeria, Thalassobius, Thiobacimonas and Tropicibacter, and the proposal o.</title>
        <authorList>
            <person name="Jeon C.O."/>
        </authorList>
    </citation>
    <scope>NUCLEOTIDE SEQUENCE [LARGE SCALE GENOMIC DNA]</scope>
    <source>
        <strain evidence="1 2">SS1-5</strain>
    </source>
</reference>
<reference evidence="2" key="1">
    <citation type="submission" date="2024-04" db="EMBL/GenBank/DDBJ databases">
        <title>Phylogenomic analyses of a clade within the roseobacter group suggest taxonomic reassignments of species of the genera Aestuariivita, Citreicella, Loktanella, Nautella, Pelagibaca, Ruegeria, Thalassobius, Thiobacimonas and Tropicibacter, and the proposal o.</title>
        <authorList>
            <person name="Jeon C.O."/>
        </authorList>
    </citation>
    <scope>NUCLEOTIDE SEQUENCE [LARGE SCALE GENOMIC DNA]</scope>
    <source>
        <strain evidence="2">SS1-5</strain>
    </source>
</reference>
<dbReference type="AlphaFoldDB" id="A0AAN0NLA7"/>
<dbReference type="Proteomes" id="UP001470809">
    <property type="component" value="Chromosome"/>
</dbReference>
<dbReference type="RefSeq" id="WP_342077972.1">
    <property type="nucleotide sequence ID" value="NZ_CP151767.2"/>
</dbReference>
<evidence type="ECO:0000313" key="1">
    <source>
        <dbReference type="EMBL" id="WZU68682.1"/>
    </source>
</evidence>
<name>A0AAN0NLA7_9RHOB</name>
<proteinExistence type="predicted"/>
<dbReference type="EMBL" id="CP151767">
    <property type="protein sequence ID" value="WZU68682.1"/>
    <property type="molecule type" value="Genomic_DNA"/>
</dbReference>
<gene>
    <name evidence="1" type="ORF">AABB31_07340</name>
</gene>
<keyword evidence="2" id="KW-1185">Reference proteome</keyword>
<dbReference type="KEGG" id="yrh:AABB31_07340"/>
<accession>A0AAN0NLA7</accession>
<organism evidence="1 2">
    <name type="scientific">Yoonia rhodophyticola</name>
    <dbReference type="NCBI Taxonomy" id="3137370"/>
    <lineage>
        <taxon>Bacteria</taxon>
        <taxon>Pseudomonadati</taxon>
        <taxon>Pseudomonadota</taxon>
        <taxon>Alphaproteobacteria</taxon>
        <taxon>Rhodobacterales</taxon>
        <taxon>Paracoccaceae</taxon>
        <taxon>Yoonia</taxon>
    </lineage>
</organism>
<protein>
    <submittedName>
        <fullName evidence="1">Uncharacterized protein</fullName>
    </submittedName>
</protein>
<sequence>MSDIADIPFIATRSTEETPLPAPVPFGAPVLIGDCVSPLAGETILGLLWKRLDEKRRDKQPRRDHDYSV</sequence>